<accession>A0A8S5U5A6</accession>
<protein>
    <submittedName>
        <fullName evidence="1">Stc1 domain</fullName>
    </submittedName>
</protein>
<organism evidence="1">
    <name type="scientific">Siphoviridae sp. ctCS019</name>
    <dbReference type="NCBI Taxonomy" id="2825378"/>
    <lineage>
        <taxon>Viruses</taxon>
        <taxon>Duplodnaviria</taxon>
        <taxon>Heunggongvirae</taxon>
        <taxon>Uroviricota</taxon>
        <taxon>Caudoviricetes</taxon>
    </lineage>
</organism>
<sequence>METKTCEICGKTLPLSAFSKSYKWRCKECVARQTKEKRNGTAATTHKPIDWEQRRYEIAKAAMVGQLASPVVEGIDPNPSMPDVCKWSVMFADALINELKKHDNG</sequence>
<evidence type="ECO:0000313" key="1">
    <source>
        <dbReference type="EMBL" id="DAF89642.1"/>
    </source>
</evidence>
<dbReference type="EMBL" id="BK016015">
    <property type="protein sequence ID" value="DAF89642.1"/>
    <property type="molecule type" value="Genomic_DNA"/>
</dbReference>
<reference evidence="1" key="1">
    <citation type="journal article" date="2021" name="Proc. Natl. Acad. Sci. U.S.A.">
        <title>A Catalog of Tens of Thousands of Viruses from Human Metagenomes Reveals Hidden Associations with Chronic Diseases.</title>
        <authorList>
            <person name="Tisza M.J."/>
            <person name="Buck C.B."/>
        </authorList>
    </citation>
    <scope>NUCLEOTIDE SEQUENCE</scope>
    <source>
        <strain evidence="1">CtCS019</strain>
    </source>
</reference>
<name>A0A8S5U5A6_9CAUD</name>
<proteinExistence type="predicted"/>